<keyword evidence="2" id="KW-0489">Methyltransferase</keyword>
<keyword evidence="3" id="KW-1185">Reference proteome</keyword>
<reference evidence="2" key="1">
    <citation type="submission" date="2024-05" db="EMBL/GenBank/DDBJ databases">
        <title>Isolation and characterization of Sporomusa carbonis sp. nov., a carboxydotrophic hydrogenogen in the genus of Sporomusa isolated from a charcoal burning pile.</title>
        <authorList>
            <person name="Boeer T."/>
            <person name="Rosenbaum F."/>
            <person name="Eysell L."/>
            <person name="Mueller V."/>
            <person name="Daniel R."/>
            <person name="Poehlein A."/>
        </authorList>
    </citation>
    <scope>NUCLEOTIDE SEQUENCE [LARGE SCALE GENOMIC DNA]</scope>
    <source>
        <strain evidence="2">DSM 3132</strain>
    </source>
</reference>
<dbReference type="SUPFAM" id="SSF53335">
    <property type="entry name" value="S-adenosyl-L-methionine-dependent methyltransferases"/>
    <property type="match status" value="1"/>
</dbReference>
<dbReference type="Pfam" id="PF08241">
    <property type="entry name" value="Methyltransf_11"/>
    <property type="match status" value="1"/>
</dbReference>
<dbReference type="CDD" id="cd02440">
    <property type="entry name" value="AdoMet_MTases"/>
    <property type="match status" value="1"/>
</dbReference>
<dbReference type="GO" id="GO:0032259">
    <property type="term" value="P:methylation"/>
    <property type="evidence" value="ECO:0007669"/>
    <property type="project" value="UniProtKB-KW"/>
</dbReference>
<feature type="domain" description="Methyltransferase type 11" evidence="1">
    <location>
        <begin position="44"/>
        <end position="139"/>
    </location>
</feature>
<dbReference type="RefSeq" id="WP_093797481.1">
    <property type="nucleotide sequence ID" value="NZ_CP155571.1"/>
</dbReference>
<evidence type="ECO:0000259" key="1">
    <source>
        <dbReference type="Pfam" id="PF08241"/>
    </source>
</evidence>
<dbReference type="InterPro" id="IPR029063">
    <property type="entry name" value="SAM-dependent_MTases_sf"/>
</dbReference>
<dbReference type="EC" id="2.1.1.163" evidence="2"/>
<dbReference type="InterPro" id="IPR013216">
    <property type="entry name" value="Methyltransf_11"/>
</dbReference>
<dbReference type="GO" id="GO:0043770">
    <property type="term" value="F:demethylmenaquinone methyltransferase activity"/>
    <property type="evidence" value="ECO:0007669"/>
    <property type="project" value="UniProtKB-EC"/>
</dbReference>
<proteinExistence type="predicted"/>
<dbReference type="PANTHER" id="PTHR42912">
    <property type="entry name" value="METHYLTRANSFERASE"/>
    <property type="match status" value="1"/>
</dbReference>
<evidence type="ECO:0000313" key="3">
    <source>
        <dbReference type="Proteomes" id="UP000216052"/>
    </source>
</evidence>
<accession>A0ABZ3J2M5</accession>
<protein>
    <submittedName>
        <fullName evidence="2">2-methoxy-6-polyprenyl-1,4-benzoquinol methylase, mitochondrial</fullName>
        <ecNumber evidence="2">2.1.1.163</ecNumber>
    </submittedName>
</protein>
<name>A0ABZ3J2M5_SPOA4</name>
<dbReference type="PANTHER" id="PTHR42912:SF80">
    <property type="entry name" value="METHYLTRANSFERASE DOMAIN-CONTAINING PROTEIN"/>
    <property type="match status" value="1"/>
</dbReference>
<keyword evidence="2" id="KW-0808">Transferase</keyword>
<gene>
    <name evidence="2" type="primary">coq5_5</name>
    <name evidence="2" type="ORF">SPACI_024300</name>
</gene>
<organism evidence="2 3">
    <name type="scientific">Sporomusa acidovorans (strain ATCC 49682 / DSM 3132 / Mol)</name>
    <dbReference type="NCBI Taxonomy" id="1123286"/>
    <lineage>
        <taxon>Bacteria</taxon>
        <taxon>Bacillati</taxon>
        <taxon>Bacillota</taxon>
        <taxon>Negativicutes</taxon>
        <taxon>Selenomonadales</taxon>
        <taxon>Sporomusaceae</taxon>
        <taxon>Sporomusa</taxon>
    </lineage>
</organism>
<dbReference type="Proteomes" id="UP000216052">
    <property type="component" value="Chromosome"/>
</dbReference>
<evidence type="ECO:0000313" key="2">
    <source>
        <dbReference type="EMBL" id="XFO72378.1"/>
    </source>
</evidence>
<dbReference type="InterPro" id="IPR050508">
    <property type="entry name" value="Methyltransf_Superfamily"/>
</dbReference>
<dbReference type="EMBL" id="CP155571">
    <property type="protein sequence ID" value="XFO72378.1"/>
    <property type="molecule type" value="Genomic_DNA"/>
</dbReference>
<dbReference type="Gene3D" id="3.40.50.150">
    <property type="entry name" value="Vaccinia Virus protein VP39"/>
    <property type="match status" value="1"/>
</dbReference>
<sequence length="246" mass="27175">MALFNQIAHRYDSWYTTPRGQLVDTIQKKMVRDLAEPQPGEVVLDLGCGTGNYSIELANYGCRITGIDISEGMLAEAKRKANNLNLAIDWRQADLASLPFSEETFDLVLTVTALEFVSDPRGALLEAMRVLKPGGRLIVGVLSSDSSWGEMYRKEAVDNPESVFAAAHLYGQDELTSLLPNCMRILGGLFIPPGSPEINITEAANIEKARQLEYNSFIKNHAKPGFLVARWNKSHTSISNRYGLAN</sequence>